<comment type="caution">
    <text evidence="2">The sequence shown here is derived from an EMBL/GenBank/DDBJ whole genome shotgun (WGS) entry which is preliminary data.</text>
</comment>
<evidence type="ECO:0000313" key="2">
    <source>
        <dbReference type="EMBL" id="MBP2294179.1"/>
    </source>
</evidence>
<reference evidence="2 3" key="1">
    <citation type="submission" date="2021-03" db="EMBL/GenBank/DDBJ databases">
        <title>Genomic Encyclopedia of Type Strains, Phase III (KMG-III): the genomes of soil and plant-associated and newly described type strains.</title>
        <authorList>
            <person name="Whitman W."/>
        </authorList>
    </citation>
    <scope>NUCLEOTIDE SEQUENCE [LARGE SCALE GENOMIC DNA]</scope>
    <source>
        <strain evidence="2 3">IMMIB AFH-6</strain>
    </source>
</reference>
<dbReference type="CDD" id="cd02440">
    <property type="entry name" value="AdoMet_MTases"/>
    <property type="match status" value="1"/>
</dbReference>
<organism evidence="2 3">
    <name type="scientific">Azospirillum rugosum</name>
    <dbReference type="NCBI Taxonomy" id="416170"/>
    <lineage>
        <taxon>Bacteria</taxon>
        <taxon>Pseudomonadati</taxon>
        <taxon>Pseudomonadota</taxon>
        <taxon>Alphaproteobacteria</taxon>
        <taxon>Rhodospirillales</taxon>
        <taxon>Azospirillaceae</taxon>
        <taxon>Azospirillum</taxon>
    </lineage>
</organism>
<name>A0ABS4SNP7_9PROT</name>
<dbReference type="SUPFAM" id="SSF53335">
    <property type="entry name" value="S-adenosyl-L-methionine-dependent methyltransferases"/>
    <property type="match status" value="1"/>
</dbReference>
<dbReference type="EMBL" id="JAGINP010000014">
    <property type="protein sequence ID" value="MBP2294179.1"/>
    <property type="molecule type" value="Genomic_DNA"/>
</dbReference>
<accession>A0ABS4SNP7</accession>
<keyword evidence="2" id="KW-0808">Transferase</keyword>
<dbReference type="Proteomes" id="UP000781958">
    <property type="component" value="Unassembled WGS sequence"/>
</dbReference>
<dbReference type="RefSeq" id="WP_209768200.1">
    <property type="nucleotide sequence ID" value="NZ_JAGINP010000014.1"/>
</dbReference>
<feature type="domain" description="Methyltransferase type 11" evidence="1">
    <location>
        <begin position="5"/>
        <end position="95"/>
    </location>
</feature>
<keyword evidence="2" id="KW-0489">Methyltransferase</keyword>
<dbReference type="GO" id="GO:0008168">
    <property type="term" value="F:methyltransferase activity"/>
    <property type="evidence" value="ECO:0007669"/>
    <property type="project" value="UniProtKB-KW"/>
</dbReference>
<dbReference type="InterPro" id="IPR013216">
    <property type="entry name" value="Methyltransf_11"/>
</dbReference>
<evidence type="ECO:0000313" key="3">
    <source>
        <dbReference type="Proteomes" id="UP000781958"/>
    </source>
</evidence>
<gene>
    <name evidence="2" type="ORF">J2851_003965</name>
</gene>
<dbReference type="GO" id="GO:0032259">
    <property type="term" value="P:methylation"/>
    <property type="evidence" value="ECO:0007669"/>
    <property type="project" value="UniProtKB-KW"/>
</dbReference>
<dbReference type="InterPro" id="IPR029063">
    <property type="entry name" value="SAM-dependent_MTases_sf"/>
</dbReference>
<dbReference type="Gene3D" id="3.40.50.150">
    <property type="entry name" value="Vaccinia Virus protein VP39"/>
    <property type="match status" value="1"/>
</dbReference>
<evidence type="ECO:0000259" key="1">
    <source>
        <dbReference type="Pfam" id="PF08241"/>
    </source>
</evidence>
<dbReference type="Pfam" id="PF08241">
    <property type="entry name" value="Methyltransf_11"/>
    <property type="match status" value="1"/>
</dbReference>
<sequence length="164" mass="18657">MTRSLDLGCGPHPKNPFSANEVFGIDVMPHATPNIRTADLAVEPIPFDSDSFDYVTAFDVIEHIPRVVYLPARRNSFIELMDEIHRVLKVGGLFFAQTPAYPHAEAFQDPTHVNIITENTFPLYFDDRHRWASSYGFKGAFKVLSQEWREFHLLTTLQKVPAPA</sequence>
<protein>
    <submittedName>
        <fullName evidence="2">SAM-dependent methyltransferase</fullName>
    </submittedName>
</protein>
<keyword evidence="3" id="KW-1185">Reference proteome</keyword>
<proteinExistence type="predicted"/>